<dbReference type="RefSeq" id="WP_091181236.1">
    <property type="nucleotide sequence ID" value="NZ_FOFA01000005.1"/>
</dbReference>
<keyword evidence="1" id="KW-0812">Transmembrane</keyword>
<evidence type="ECO:0000259" key="2">
    <source>
        <dbReference type="Pfam" id="PF14342"/>
    </source>
</evidence>
<dbReference type="EMBL" id="FOFA01000005">
    <property type="protein sequence ID" value="SEQ71876.1"/>
    <property type="molecule type" value="Genomic_DNA"/>
</dbReference>
<organism evidence="3 4">
    <name type="scientific">Microlunatus flavus</name>
    <dbReference type="NCBI Taxonomy" id="1036181"/>
    <lineage>
        <taxon>Bacteria</taxon>
        <taxon>Bacillati</taxon>
        <taxon>Actinomycetota</taxon>
        <taxon>Actinomycetes</taxon>
        <taxon>Propionibacteriales</taxon>
        <taxon>Propionibacteriaceae</taxon>
        <taxon>Microlunatus</taxon>
    </lineage>
</organism>
<keyword evidence="1" id="KW-1133">Transmembrane helix</keyword>
<evidence type="ECO:0000256" key="1">
    <source>
        <dbReference type="SAM" id="Phobius"/>
    </source>
</evidence>
<dbReference type="InterPro" id="IPR025509">
    <property type="entry name" value="DUF4396"/>
</dbReference>
<dbReference type="Pfam" id="PF14342">
    <property type="entry name" value="DUF4396"/>
    <property type="match status" value="1"/>
</dbReference>
<feature type="transmembrane region" description="Helical" evidence="1">
    <location>
        <begin position="126"/>
        <end position="146"/>
    </location>
</feature>
<dbReference type="Proteomes" id="UP000198504">
    <property type="component" value="Unassembled WGS sequence"/>
</dbReference>
<sequence length="165" mass="17438">MAHHEQTHHDQAHHDQAPTGRALTRLAVSATLHCLTGCAIGEVLGLVLATWWGLANLPSILLAVALAFLFGYSLTIWPVLRSGLALRAAVGVALAADTVSILTMEVVDNLVVLAVPGAMQAGLTDLLFWGSLVVSLVIAFAVTVPVNRALIRRGKGHAVVHAYHH</sequence>
<protein>
    <recommendedName>
        <fullName evidence="2">DUF4396 domain-containing protein</fullName>
    </recommendedName>
</protein>
<name>A0A1H9IBG0_9ACTN</name>
<dbReference type="OrthoDB" id="9784773at2"/>
<evidence type="ECO:0000313" key="4">
    <source>
        <dbReference type="Proteomes" id="UP000198504"/>
    </source>
</evidence>
<feature type="transmembrane region" description="Helical" evidence="1">
    <location>
        <begin position="84"/>
        <end position="106"/>
    </location>
</feature>
<accession>A0A1H9IBG0</accession>
<feature type="transmembrane region" description="Helical" evidence="1">
    <location>
        <begin position="30"/>
        <end position="54"/>
    </location>
</feature>
<keyword evidence="1" id="KW-0472">Membrane</keyword>
<dbReference type="AlphaFoldDB" id="A0A1H9IBG0"/>
<gene>
    <name evidence="3" type="ORF">SAMN05421756_105169</name>
</gene>
<keyword evidence="4" id="KW-1185">Reference proteome</keyword>
<feature type="transmembrane region" description="Helical" evidence="1">
    <location>
        <begin position="60"/>
        <end position="77"/>
    </location>
</feature>
<reference evidence="4" key="1">
    <citation type="submission" date="2016-10" db="EMBL/GenBank/DDBJ databases">
        <authorList>
            <person name="Varghese N."/>
            <person name="Submissions S."/>
        </authorList>
    </citation>
    <scope>NUCLEOTIDE SEQUENCE [LARGE SCALE GENOMIC DNA]</scope>
    <source>
        <strain evidence="4">CGMCC 4.6856</strain>
    </source>
</reference>
<proteinExistence type="predicted"/>
<dbReference type="STRING" id="1036181.SAMN05421756_105169"/>
<feature type="domain" description="DUF4396" evidence="2">
    <location>
        <begin position="27"/>
        <end position="156"/>
    </location>
</feature>
<evidence type="ECO:0000313" key="3">
    <source>
        <dbReference type="EMBL" id="SEQ71876.1"/>
    </source>
</evidence>